<organism evidence="2 3">
    <name type="scientific">Paenibacillus thalictri</name>
    <dbReference type="NCBI Taxonomy" id="2527873"/>
    <lineage>
        <taxon>Bacteria</taxon>
        <taxon>Bacillati</taxon>
        <taxon>Bacillota</taxon>
        <taxon>Bacilli</taxon>
        <taxon>Bacillales</taxon>
        <taxon>Paenibacillaceae</taxon>
        <taxon>Paenibacillus</taxon>
    </lineage>
</organism>
<keyword evidence="1" id="KW-1133">Transmembrane helix</keyword>
<accession>A0A4Q9DS66</accession>
<dbReference type="AlphaFoldDB" id="A0A4Q9DS66"/>
<reference evidence="2 3" key="1">
    <citation type="submission" date="2019-02" db="EMBL/GenBank/DDBJ databases">
        <title>Paenibacillus sp. nov., isolated from surface-sterilized tissue of Thalictrum simplex L.</title>
        <authorList>
            <person name="Tuo L."/>
        </authorList>
    </citation>
    <scope>NUCLEOTIDE SEQUENCE [LARGE SCALE GENOMIC DNA]</scope>
    <source>
        <strain evidence="2 3">N2SHLJ1</strain>
    </source>
</reference>
<keyword evidence="1" id="KW-0812">Transmembrane</keyword>
<keyword evidence="3" id="KW-1185">Reference proteome</keyword>
<dbReference type="OrthoDB" id="2652483at2"/>
<protein>
    <submittedName>
        <fullName evidence="2">Uncharacterized protein</fullName>
    </submittedName>
</protein>
<name>A0A4Q9DS66_9BACL</name>
<dbReference type="RefSeq" id="WP_131012943.1">
    <property type="nucleotide sequence ID" value="NZ_SIRE01000006.1"/>
</dbReference>
<evidence type="ECO:0000313" key="2">
    <source>
        <dbReference type="EMBL" id="TBL79699.1"/>
    </source>
</evidence>
<comment type="caution">
    <text evidence="2">The sequence shown here is derived from an EMBL/GenBank/DDBJ whole genome shotgun (WGS) entry which is preliminary data.</text>
</comment>
<dbReference type="EMBL" id="SIRE01000006">
    <property type="protein sequence ID" value="TBL79699.1"/>
    <property type="molecule type" value="Genomic_DNA"/>
</dbReference>
<keyword evidence="1" id="KW-0472">Membrane</keyword>
<proteinExistence type="predicted"/>
<dbReference type="Proteomes" id="UP000293142">
    <property type="component" value="Unassembled WGS sequence"/>
</dbReference>
<evidence type="ECO:0000256" key="1">
    <source>
        <dbReference type="SAM" id="Phobius"/>
    </source>
</evidence>
<gene>
    <name evidence="2" type="ORF">EYB31_08795</name>
</gene>
<sequence>MKLRLLPVLVTVCISAVVLFGGYFTYQSLAMENPLNKIITSAPGVQSAGMTLTSSEADIDLKLNSDANLREIVHKITTDGASILGKKELSVKVTNDSVPALDQWWSSVLFDVAQAMETKHYSDIPATLQDKAKQVNGLQTDTQMDDKNVYIRITDGTQSKFVILPRTPAKIGVWPNE</sequence>
<feature type="transmembrane region" description="Helical" evidence="1">
    <location>
        <begin position="6"/>
        <end position="26"/>
    </location>
</feature>
<evidence type="ECO:0000313" key="3">
    <source>
        <dbReference type="Proteomes" id="UP000293142"/>
    </source>
</evidence>